<protein>
    <submittedName>
        <fullName evidence="3">Uncharacterized protein</fullName>
    </submittedName>
</protein>
<evidence type="ECO:0000256" key="2">
    <source>
        <dbReference type="SAM" id="Phobius"/>
    </source>
</evidence>
<dbReference type="EMBL" id="JAWZYT010002904">
    <property type="protein sequence ID" value="KAK4301232.1"/>
    <property type="molecule type" value="Genomic_DNA"/>
</dbReference>
<feature type="compositionally biased region" description="Basic and acidic residues" evidence="1">
    <location>
        <begin position="67"/>
        <end position="93"/>
    </location>
</feature>
<name>A0AAE1TX94_9EUCA</name>
<keyword evidence="2" id="KW-1133">Transmembrane helix</keyword>
<evidence type="ECO:0000256" key="1">
    <source>
        <dbReference type="SAM" id="MobiDB-lite"/>
    </source>
</evidence>
<organism evidence="3 4">
    <name type="scientific">Petrolisthes manimaculis</name>
    <dbReference type="NCBI Taxonomy" id="1843537"/>
    <lineage>
        <taxon>Eukaryota</taxon>
        <taxon>Metazoa</taxon>
        <taxon>Ecdysozoa</taxon>
        <taxon>Arthropoda</taxon>
        <taxon>Crustacea</taxon>
        <taxon>Multicrustacea</taxon>
        <taxon>Malacostraca</taxon>
        <taxon>Eumalacostraca</taxon>
        <taxon>Eucarida</taxon>
        <taxon>Decapoda</taxon>
        <taxon>Pleocyemata</taxon>
        <taxon>Anomura</taxon>
        <taxon>Galatheoidea</taxon>
        <taxon>Porcellanidae</taxon>
        <taxon>Petrolisthes</taxon>
    </lineage>
</organism>
<keyword evidence="4" id="KW-1185">Reference proteome</keyword>
<feature type="transmembrane region" description="Helical" evidence="2">
    <location>
        <begin position="40"/>
        <end position="58"/>
    </location>
</feature>
<dbReference type="AlphaFoldDB" id="A0AAE1TX94"/>
<accession>A0AAE1TX94</accession>
<sequence>MVVDWFRFLGKSDSSVMVVVVVMVVNLVVDWFRFAAKSDSSVVVVVVVMVVDLGLLVTSGKQTPARSESERSVRDGPENRKLLVEEPEGEKCPRLTTHH</sequence>
<reference evidence="3" key="1">
    <citation type="submission" date="2023-11" db="EMBL/GenBank/DDBJ databases">
        <title>Genome assemblies of two species of porcelain crab, Petrolisthes cinctipes and Petrolisthes manimaculis (Anomura: Porcellanidae).</title>
        <authorList>
            <person name="Angst P."/>
        </authorList>
    </citation>
    <scope>NUCLEOTIDE SEQUENCE</scope>
    <source>
        <strain evidence="3">PB745_02</strain>
        <tissue evidence="3">Gill</tissue>
    </source>
</reference>
<feature type="transmembrane region" description="Helical" evidence="2">
    <location>
        <begin position="16"/>
        <end position="34"/>
    </location>
</feature>
<evidence type="ECO:0000313" key="3">
    <source>
        <dbReference type="EMBL" id="KAK4301232.1"/>
    </source>
</evidence>
<keyword evidence="2" id="KW-0472">Membrane</keyword>
<gene>
    <name evidence="3" type="ORF">Pmani_026608</name>
</gene>
<dbReference type="Proteomes" id="UP001292094">
    <property type="component" value="Unassembled WGS sequence"/>
</dbReference>
<proteinExistence type="predicted"/>
<keyword evidence="2" id="KW-0812">Transmembrane</keyword>
<comment type="caution">
    <text evidence="3">The sequence shown here is derived from an EMBL/GenBank/DDBJ whole genome shotgun (WGS) entry which is preliminary data.</text>
</comment>
<evidence type="ECO:0000313" key="4">
    <source>
        <dbReference type="Proteomes" id="UP001292094"/>
    </source>
</evidence>
<feature type="region of interest" description="Disordered" evidence="1">
    <location>
        <begin position="64"/>
        <end position="99"/>
    </location>
</feature>